<feature type="binding site" evidence="1">
    <location>
        <begin position="109"/>
        <end position="110"/>
    </location>
    <ligand>
        <name>S-adenosyl-L-methionine</name>
        <dbReference type="ChEBI" id="CHEBI:59789"/>
    </ligand>
</feature>
<dbReference type="PANTHER" id="PTHR36112">
    <property type="entry name" value="RIBOSOMAL RNA SMALL SUBUNIT METHYLTRANSFERASE J"/>
    <property type="match status" value="1"/>
</dbReference>
<reference evidence="2 3" key="1">
    <citation type="submission" date="2017-02" db="EMBL/GenBank/DDBJ databases">
        <title>Genomic diversity within the haloalkaliphilic genus Thioalkalivibrio.</title>
        <authorList>
            <person name="Ahn A.-C."/>
            <person name="Meier-Kolthoff J."/>
            <person name="Overmars L."/>
            <person name="Richter M."/>
            <person name="Woyke T."/>
            <person name="Sorokin D.Y."/>
            <person name="Muyzer G."/>
        </authorList>
    </citation>
    <scope>NUCLEOTIDE SEQUENCE [LARGE SCALE GENOMIC DNA]</scope>
    <source>
        <strain evidence="2 3">ALJD</strain>
    </source>
</reference>
<dbReference type="STRING" id="108003.B1C78_03955"/>
<dbReference type="GO" id="GO:0005737">
    <property type="term" value="C:cytoplasm"/>
    <property type="evidence" value="ECO:0007669"/>
    <property type="project" value="UniProtKB-SubCell"/>
</dbReference>
<accession>A0A1V3NQB0</accession>
<feature type="binding site" evidence="1">
    <location>
        <begin position="125"/>
        <end position="126"/>
    </location>
    <ligand>
        <name>S-adenosyl-L-methionine</name>
        <dbReference type="ChEBI" id="CHEBI:59789"/>
    </ligand>
</feature>
<dbReference type="AlphaFoldDB" id="A0A1V3NQB0"/>
<organism evidence="2 3">
    <name type="scientific">Thioalkalivibrio denitrificans</name>
    <dbReference type="NCBI Taxonomy" id="108003"/>
    <lineage>
        <taxon>Bacteria</taxon>
        <taxon>Pseudomonadati</taxon>
        <taxon>Pseudomonadota</taxon>
        <taxon>Gammaproteobacteria</taxon>
        <taxon>Chromatiales</taxon>
        <taxon>Ectothiorhodospiraceae</taxon>
        <taxon>Thioalkalivibrio</taxon>
    </lineage>
</organism>
<comment type="catalytic activity">
    <reaction evidence="1">
        <text>guanosine(1516) in 16S rRNA + S-adenosyl-L-methionine = N(2)-methylguanosine(1516) in 16S rRNA + S-adenosyl-L-homocysteine + H(+)</text>
        <dbReference type="Rhea" id="RHEA:43220"/>
        <dbReference type="Rhea" id="RHEA-COMP:10412"/>
        <dbReference type="Rhea" id="RHEA-COMP:10413"/>
        <dbReference type="ChEBI" id="CHEBI:15378"/>
        <dbReference type="ChEBI" id="CHEBI:57856"/>
        <dbReference type="ChEBI" id="CHEBI:59789"/>
        <dbReference type="ChEBI" id="CHEBI:74269"/>
        <dbReference type="ChEBI" id="CHEBI:74481"/>
        <dbReference type="EC" id="2.1.1.242"/>
    </reaction>
</comment>
<keyword evidence="1 2" id="KW-0489">Methyltransferase</keyword>
<keyword evidence="1" id="KW-0963">Cytoplasm</keyword>
<dbReference type="EMBL" id="MVBK01000021">
    <property type="protein sequence ID" value="OOG27143.1"/>
    <property type="molecule type" value="Genomic_DNA"/>
</dbReference>
<comment type="similarity">
    <text evidence="1">Belongs to the methyltransferase superfamily. RsmJ family.</text>
</comment>
<comment type="caution">
    <text evidence="2">The sequence shown here is derived from an EMBL/GenBank/DDBJ whole genome shotgun (WGS) entry which is preliminary data.</text>
</comment>
<dbReference type="HAMAP" id="MF_01523">
    <property type="entry name" value="16SrRNA_methyltr_J"/>
    <property type="match status" value="1"/>
</dbReference>
<dbReference type="EC" id="2.1.1.242" evidence="1"/>
<protein>
    <recommendedName>
        <fullName evidence="1">Ribosomal RNA small subunit methyltransferase J</fullName>
        <ecNumber evidence="1">2.1.1.242</ecNumber>
    </recommendedName>
    <alternativeName>
        <fullName evidence="1">16S rRNA m2G1516 methyltransferase</fullName>
    </alternativeName>
    <alternativeName>
        <fullName evidence="1">rRNA (guanine-N(2)-)-methyltransferase</fullName>
    </alternativeName>
</protein>
<evidence type="ECO:0000313" key="2">
    <source>
        <dbReference type="EMBL" id="OOG27143.1"/>
    </source>
</evidence>
<proteinExistence type="inferred from homology"/>
<name>A0A1V3NQB0_9GAMM</name>
<dbReference type="Pfam" id="PF04445">
    <property type="entry name" value="SAM_MT"/>
    <property type="match status" value="1"/>
</dbReference>
<dbReference type="GO" id="GO:0008990">
    <property type="term" value="F:rRNA (guanine-N2-)-methyltransferase activity"/>
    <property type="evidence" value="ECO:0007669"/>
    <property type="project" value="UniProtKB-UniRule"/>
</dbReference>
<dbReference type="InterPro" id="IPR007536">
    <property type="entry name" value="16SrRNA_methylTrfase_J"/>
</dbReference>
<dbReference type="Proteomes" id="UP000189462">
    <property type="component" value="Unassembled WGS sequence"/>
</dbReference>
<comment type="subcellular location">
    <subcellularLocation>
        <location evidence="1">Cytoplasm</location>
    </subcellularLocation>
</comment>
<keyword evidence="1" id="KW-0698">rRNA processing</keyword>
<keyword evidence="3" id="KW-1185">Reference proteome</keyword>
<dbReference type="SUPFAM" id="SSF53335">
    <property type="entry name" value="S-adenosyl-L-methionine-dependent methyltransferases"/>
    <property type="match status" value="1"/>
</dbReference>
<dbReference type="PANTHER" id="PTHR36112:SF1">
    <property type="entry name" value="RIBOSOMAL RNA SMALL SUBUNIT METHYLTRANSFERASE J"/>
    <property type="match status" value="1"/>
</dbReference>
<dbReference type="InterPro" id="IPR029063">
    <property type="entry name" value="SAM-dependent_MTases_sf"/>
</dbReference>
<dbReference type="RefSeq" id="WP_425443951.1">
    <property type="nucleotide sequence ID" value="NZ_MVBK01000021.1"/>
</dbReference>
<keyword evidence="1 2" id="KW-0808">Transferase</keyword>
<evidence type="ECO:0000313" key="3">
    <source>
        <dbReference type="Proteomes" id="UP000189462"/>
    </source>
</evidence>
<sequence length="257" mass="27646">MAHPPTRVSVSYEGEGLRAQAIAMAELLGLKLATGSDDAPLQLNVTTEGLTLSLTGPDAPGPIRVDFVAGQFGYRQSRISLRSEPLARAVGIRGHDRPSVLDATAGLGRDAFVLATLGCDVVLVEREPVIAALLRDGMERAAAEPDLAGTMARMRCVQGHAPDILRGLGHAQRPDVVYLDPMYPHRDKSALVKKEMRVFRALVGDDEDAPEILTAALEVAKRRVVVKRPARAAPLGGREPNHRIPGKTTRFDVYVKG</sequence>
<keyword evidence="1" id="KW-0949">S-adenosyl-L-methionine</keyword>
<evidence type="ECO:0000256" key="1">
    <source>
        <dbReference type="HAMAP-Rule" id="MF_01523"/>
    </source>
</evidence>
<gene>
    <name evidence="1" type="primary">rsmJ</name>
    <name evidence="2" type="ORF">B1C78_03955</name>
</gene>
<comment type="function">
    <text evidence="1">Specifically methylates the guanosine in position 1516 of 16S rRNA.</text>
</comment>
<dbReference type="Gene3D" id="3.40.50.150">
    <property type="entry name" value="Vaccinia Virus protein VP39"/>
    <property type="match status" value="1"/>
</dbReference>
<comment type="caution">
    <text evidence="1">Lacks conserved residue(s) required for the propagation of feature annotation.</text>
</comment>
<feature type="binding site" evidence="1">
    <location>
        <position position="180"/>
    </location>
    <ligand>
        <name>S-adenosyl-L-methionine</name>
        <dbReference type="ChEBI" id="CHEBI:59789"/>
    </ligand>
</feature>